<dbReference type="InterPro" id="IPR027876">
    <property type="entry name" value="DUF4550"/>
</dbReference>
<dbReference type="PANTHER" id="PTHR33667:SF7">
    <property type="entry name" value="RIKEN CDNA 1810020O05 GENE"/>
    <property type="match status" value="1"/>
</dbReference>
<evidence type="ECO:0000313" key="4">
    <source>
        <dbReference type="Proteomes" id="UP001209878"/>
    </source>
</evidence>
<dbReference type="EMBL" id="JAODUO010000086">
    <property type="protein sequence ID" value="KAK2190196.1"/>
    <property type="molecule type" value="Genomic_DNA"/>
</dbReference>
<gene>
    <name evidence="3" type="ORF">NP493_87g06025</name>
</gene>
<feature type="domain" description="DUF4550" evidence="2">
    <location>
        <begin position="95"/>
        <end position="189"/>
    </location>
</feature>
<reference evidence="3" key="1">
    <citation type="journal article" date="2023" name="Mol. Biol. Evol.">
        <title>Third-Generation Sequencing Reveals the Adaptive Role of the Epigenome in Three Deep-Sea Polychaetes.</title>
        <authorList>
            <person name="Perez M."/>
            <person name="Aroh O."/>
            <person name="Sun Y."/>
            <person name="Lan Y."/>
            <person name="Juniper S.K."/>
            <person name="Young C.R."/>
            <person name="Angers B."/>
            <person name="Qian P.Y."/>
        </authorList>
    </citation>
    <scope>NUCLEOTIDE SEQUENCE</scope>
    <source>
        <strain evidence="3">R07B-5</strain>
    </source>
</reference>
<evidence type="ECO:0000256" key="1">
    <source>
        <dbReference type="SAM" id="MobiDB-lite"/>
    </source>
</evidence>
<dbReference type="Pfam" id="PF15084">
    <property type="entry name" value="DUF4550"/>
    <property type="match status" value="1"/>
</dbReference>
<sequence length="1379" mass="156126">MEGTAERKEPTPPVQEVHKTPSAGSRSKGSEAASKSSLDSKGRKKKKELEIPGVHKVTFTVTIAMAVPTVDEEEIQDTKEGKKKRLLDAPRAQNFFHFEYNLFPDDEEPVKTDVVTFGMAAKIYTERQEPKVLKTWVEGEHTWVAWTHCHTVTVTDKLLAKLFNHNLQLRVWDSKEKMSTRAKFDRPKAFRLPQTKPGDDPDYAGGVKTLVMKQVRSYKKLMPKKSFYDNPLPGLDSSRNISTEDIKTAADQSQENKDGVPEQLNAMLGQKLPQHAAGTISTLVKVEKGQAQKGGNQRTFSRLGKLAGIKEPVEPKEQGTSSKGRKDPPMAVRTEKQIANKRKVFEKTRGRESTISKIDPIPEDVLTDSRSTLDEESILAVGKKKPGKAAPKGKRGKKADSPTKALVITQSEILRRDGIICLPIKMSKLFAGMLSLTERLEKPVEGVDDLFLSIVLNGPLMSEEQKISLNPLVVTVHSATNMPDAPHSFSKLRRKCDPVHVRYKLYADMEHVSATQEQDRNLYWDDINVLLAGKMHQAELKERLRGTPLEIEVHDRDRLAVKRSTKAKLFGDELEDEKISNVGAVASKRTMYNPFTDREKPWNPYGVAKFDLSDLLLGQQVLYITSPILPCPTPDILGVKDVTKQDGKVVGVAGAVDGPVTSPLPMGHYIQANSTLKIKVTLAYPLATPTSVAAKVEPEATFECPFSRIVFLFPYKDLRFLHQLHSLITDINSRALNLEDLPMHVIQGALSTYKLSVEQQHSRTLNILTGFQLLDSNIHMFVLEGLQKHAIKLVWQNLQPEEGSDVKMLYNSEFSFSERLYGPLDVDVCRIKLHEPLSIICKQPLLYVRDMVPKPCFQSLVKLEQLSHCPRLRDAVRNDLFPTAEMVLSMSREFGVPMTAEDFDELNPEVQTQLTEQQAAAAAAAAEAARSSRVWTPLDNYNEKFIHLVKRREEAPLLNDYEKSNKELVHRTSEDNNRQRSQKLPLILRIDASGEVYNYGPQALNSADLAKDHLRQLLAKNPHRRYTYCQRYQHMTIIPDNPDEIRHREAKSSRDRMKTTLGWQYPGKKTMGESNRHAMIPNISRIMDLQQPWVENTNFANQRPVLDWRRPYNWTYRQEDMDVWSKAPEVFGANEPLSIQLPGELRRREQRAAQQEEFNTWRSKVIVDDARQYFYRRATELQPCGFKTPNQLAKLKGLLKDPPQKLSLRKGDMALQEIPPLGVVQHPELDPVVRSADPRIRYRDDDEPAVTGFQPGAEIERDWNLPGNQIPKAVYDHEAFKEAKGHDFILYHTDRDQLHKCHIQRITAKEYDLDLFQWPEALKYLQMYGGPDGTGPYVLPSAAEMEALGFSKPPPTDSGIGTFTTSLEDTAPVEAIEAS</sequence>
<evidence type="ECO:0000313" key="3">
    <source>
        <dbReference type="EMBL" id="KAK2190196.1"/>
    </source>
</evidence>
<feature type="region of interest" description="Disordered" evidence="1">
    <location>
        <begin position="1"/>
        <end position="49"/>
    </location>
</feature>
<organism evidence="3 4">
    <name type="scientific">Ridgeia piscesae</name>
    <name type="common">Tubeworm</name>
    <dbReference type="NCBI Taxonomy" id="27915"/>
    <lineage>
        <taxon>Eukaryota</taxon>
        <taxon>Metazoa</taxon>
        <taxon>Spiralia</taxon>
        <taxon>Lophotrochozoa</taxon>
        <taxon>Annelida</taxon>
        <taxon>Polychaeta</taxon>
        <taxon>Sedentaria</taxon>
        <taxon>Canalipalpata</taxon>
        <taxon>Sabellida</taxon>
        <taxon>Siboglinidae</taxon>
        <taxon>Ridgeia</taxon>
    </lineage>
</organism>
<dbReference type="PANTHER" id="PTHR33667">
    <property type="entry name" value="SI:DKEY-57N24.6"/>
    <property type="match status" value="1"/>
</dbReference>
<dbReference type="Proteomes" id="UP001209878">
    <property type="component" value="Unassembled WGS sequence"/>
</dbReference>
<name>A0AAD9UI42_RIDPI</name>
<protein>
    <recommendedName>
        <fullName evidence="2">DUF4550 domain-containing protein</fullName>
    </recommendedName>
</protein>
<keyword evidence="4" id="KW-1185">Reference proteome</keyword>
<feature type="compositionally biased region" description="Basic and acidic residues" evidence="1">
    <location>
        <begin position="324"/>
        <end position="335"/>
    </location>
</feature>
<feature type="region of interest" description="Disordered" evidence="1">
    <location>
        <begin position="289"/>
        <end position="335"/>
    </location>
</feature>
<feature type="compositionally biased region" description="Basic residues" evidence="1">
    <location>
        <begin position="382"/>
        <end position="397"/>
    </location>
</feature>
<feature type="compositionally biased region" description="Basic and acidic residues" evidence="1">
    <location>
        <begin position="1"/>
        <end position="10"/>
    </location>
</feature>
<accession>A0AAD9UI42</accession>
<feature type="compositionally biased region" description="Polar residues" evidence="1">
    <location>
        <begin position="22"/>
        <end position="39"/>
    </location>
</feature>
<comment type="caution">
    <text evidence="3">The sequence shown here is derived from an EMBL/GenBank/DDBJ whole genome shotgun (WGS) entry which is preliminary data.</text>
</comment>
<feature type="region of interest" description="Disordered" evidence="1">
    <location>
        <begin position="382"/>
        <end position="402"/>
    </location>
</feature>
<proteinExistence type="predicted"/>
<evidence type="ECO:0000259" key="2">
    <source>
        <dbReference type="Pfam" id="PF15084"/>
    </source>
</evidence>